<sequence>MLTVHTLRAVPRSAQSMALLYFKRRLMNGAVLLAGDLIALEGALYLAGQLRTWLFGELSLPSWSGLLAATWLLGAYLNKLLPSWGLGVVEEVRRVTGLVALVFLVTVLSIVLVGQAGDFSRLVLGLGALIAFPAVLMTRYVTRHLLMRAGLWGVPTVVYGAHEGVIAALQATPGLGYLPVGIFDNAAHGRLLGVPVLGNLNEIKPGEPAAPVAIVALPQLERDAFTQLLEGTLRSYRKVVVISAMSDMPSLWAMSVDMGGILGLELTRNLLDPTARVLKRAFDLTTTLVSAVFWVPLCLLIAAGLWLETRTSPLFLQERVGEGGRHFFTWKFRTMVPDAEQVLQRHLAQNPALREEWETHFKLRVDPRITRLGGLLRKTSLDELPQLVNVLRGEMSLVGPRPLPAYHESQLLARTRQVRVQVQPGMTGLWQVSGRSAAGNAGMERWDPYYVRNWSLWLDLVILFRTVRVVVLGSGAY</sequence>
<comment type="similarity">
    <text evidence="2">Belongs to the bacterial sugar transferase family.</text>
</comment>
<dbReference type="NCBIfam" id="TIGR03025">
    <property type="entry name" value="EPS_sugtrans"/>
    <property type="match status" value="1"/>
</dbReference>
<organism evidence="9 10">
    <name type="scientific">Deinococcus enclensis</name>
    <dbReference type="NCBI Taxonomy" id="1049582"/>
    <lineage>
        <taxon>Bacteria</taxon>
        <taxon>Thermotogati</taxon>
        <taxon>Deinococcota</taxon>
        <taxon>Deinococci</taxon>
        <taxon>Deinococcales</taxon>
        <taxon>Deinococcaceae</taxon>
        <taxon>Deinococcus</taxon>
    </lineage>
</organism>
<dbReference type="InterPro" id="IPR003362">
    <property type="entry name" value="Bact_transf"/>
</dbReference>
<dbReference type="EMBL" id="JAURUR010000003">
    <property type="protein sequence ID" value="MDP9764078.1"/>
    <property type="molecule type" value="Genomic_DNA"/>
</dbReference>
<evidence type="ECO:0000256" key="1">
    <source>
        <dbReference type="ARBA" id="ARBA00004141"/>
    </source>
</evidence>
<proteinExistence type="inferred from homology"/>
<feature type="transmembrane region" description="Helical" evidence="7">
    <location>
        <begin position="26"/>
        <end position="48"/>
    </location>
</feature>
<comment type="caution">
    <text evidence="9">The sequence shown here is derived from an EMBL/GenBank/DDBJ whole genome shotgun (WGS) entry which is preliminary data.</text>
</comment>
<dbReference type="PANTHER" id="PTHR30576:SF0">
    <property type="entry name" value="UNDECAPRENYL-PHOSPHATE N-ACETYLGALACTOSAMINYL 1-PHOSPHATE TRANSFERASE-RELATED"/>
    <property type="match status" value="1"/>
</dbReference>
<name>A0ABT9MBW9_9DEIO</name>
<feature type="transmembrane region" description="Helical" evidence="7">
    <location>
        <begin position="60"/>
        <end position="77"/>
    </location>
</feature>
<dbReference type="RefSeq" id="WP_307465396.1">
    <property type="nucleotide sequence ID" value="NZ_JAURUR010000003.1"/>
</dbReference>
<accession>A0ABT9MBW9</accession>
<evidence type="ECO:0000313" key="9">
    <source>
        <dbReference type="EMBL" id="MDP9764078.1"/>
    </source>
</evidence>
<evidence type="ECO:0000256" key="7">
    <source>
        <dbReference type="SAM" id="Phobius"/>
    </source>
</evidence>
<evidence type="ECO:0000256" key="5">
    <source>
        <dbReference type="ARBA" id="ARBA00022989"/>
    </source>
</evidence>
<protein>
    <submittedName>
        <fullName evidence="9">Undecaprenyl-phosphate galactose phosphotransferase WbaP</fullName>
    </submittedName>
</protein>
<evidence type="ECO:0000256" key="4">
    <source>
        <dbReference type="ARBA" id="ARBA00022692"/>
    </source>
</evidence>
<reference evidence="9 10" key="1">
    <citation type="submission" date="2023-07" db="EMBL/GenBank/DDBJ databases">
        <title>Genomic Encyclopedia of Type Strains, Phase IV (KMG-IV): sequencing the most valuable type-strain genomes for metagenomic binning, comparative biology and taxonomic classification.</title>
        <authorList>
            <person name="Goeker M."/>
        </authorList>
    </citation>
    <scope>NUCLEOTIDE SEQUENCE [LARGE SCALE GENOMIC DNA]</scope>
    <source>
        <strain evidence="9 10">NIO-1023</strain>
    </source>
</reference>
<feature type="transmembrane region" description="Helical" evidence="7">
    <location>
        <begin position="122"/>
        <end position="141"/>
    </location>
</feature>
<keyword evidence="4 7" id="KW-0812">Transmembrane</keyword>
<feature type="transmembrane region" description="Helical" evidence="7">
    <location>
        <begin position="284"/>
        <end position="307"/>
    </location>
</feature>
<keyword evidence="6 7" id="KW-0472">Membrane</keyword>
<comment type="subcellular location">
    <subcellularLocation>
        <location evidence="1">Membrane</location>
        <topology evidence="1">Multi-pass membrane protein</topology>
    </subcellularLocation>
</comment>
<dbReference type="InterPro" id="IPR017475">
    <property type="entry name" value="EPS_sugar_tfrase"/>
</dbReference>
<gene>
    <name evidence="9" type="ORF">QO006_001503</name>
</gene>
<dbReference type="Proteomes" id="UP001232163">
    <property type="component" value="Unassembled WGS sequence"/>
</dbReference>
<evidence type="ECO:0000313" key="10">
    <source>
        <dbReference type="Proteomes" id="UP001232163"/>
    </source>
</evidence>
<evidence type="ECO:0000259" key="8">
    <source>
        <dbReference type="Pfam" id="PF02397"/>
    </source>
</evidence>
<keyword evidence="10" id="KW-1185">Reference proteome</keyword>
<evidence type="ECO:0000256" key="6">
    <source>
        <dbReference type="ARBA" id="ARBA00023136"/>
    </source>
</evidence>
<dbReference type="PANTHER" id="PTHR30576">
    <property type="entry name" value="COLANIC BIOSYNTHESIS UDP-GLUCOSE LIPID CARRIER TRANSFERASE"/>
    <property type="match status" value="1"/>
</dbReference>
<feature type="transmembrane region" description="Helical" evidence="7">
    <location>
        <begin position="98"/>
        <end position="116"/>
    </location>
</feature>
<evidence type="ECO:0000256" key="3">
    <source>
        <dbReference type="ARBA" id="ARBA00022679"/>
    </source>
</evidence>
<keyword evidence="5 7" id="KW-1133">Transmembrane helix</keyword>
<feature type="domain" description="Bacterial sugar transferase" evidence="8">
    <location>
        <begin position="279"/>
        <end position="471"/>
    </location>
</feature>
<dbReference type="Pfam" id="PF02397">
    <property type="entry name" value="Bac_transf"/>
    <property type="match status" value="1"/>
</dbReference>
<dbReference type="Pfam" id="PF13727">
    <property type="entry name" value="CoA_binding_3"/>
    <property type="match status" value="1"/>
</dbReference>
<evidence type="ECO:0000256" key="2">
    <source>
        <dbReference type="ARBA" id="ARBA00006464"/>
    </source>
</evidence>
<keyword evidence="3" id="KW-0808">Transferase</keyword>